<keyword evidence="1" id="KW-0472">Membrane</keyword>
<name>A0A453C437_AEGTS</name>
<evidence type="ECO:0000259" key="2">
    <source>
        <dbReference type="Pfam" id="PF07970"/>
    </source>
</evidence>
<dbReference type="Gramene" id="AET2Gv20728000.3">
    <property type="protein sequence ID" value="AET2Gv20728000.3"/>
    <property type="gene ID" value="AET2Gv20728000"/>
</dbReference>
<reference evidence="3" key="5">
    <citation type="journal article" date="2021" name="G3 (Bethesda)">
        <title>Aegilops tauschii genome assembly Aet v5.0 features greater sequence contiguity and improved annotation.</title>
        <authorList>
            <person name="Wang L."/>
            <person name="Zhu T."/>
            <person name="Rodriguez J.C."/>
            <person name="Deal K.R."/>
            <person name="Dubcovsky J."/>
            <person name="McGuire P.E."/>
            <person name="Lux T."/>
            <person name="Spannagl M."/>
            <person name="Mayer K.F.X."/>
            <person name="Baldrich P."/>
            <person name="Meyers B.C."/>
            <person name="Huo N."/>
            <person name="Gu Y.Q."/>
            <person name="Zhou H."/>
            <person name="Devos K.M."/>
            <person name="Bennetzen J.L."/>
            <person name="Unver T."/>
            <person name="Budak H."/>
            <person name="Gulick P.J."/>
            <person name="Galiba G."/>
            <person name="Kalapos B."/>
            <person name="Nelson D.R."/>
            <person name="Li P."/>
            <person name="You F.M."/>
            <person name="Luo M.C."/>
            <person name="Dvorak J."/>
        </authorList>
    </citation>
    <scope>NUCLEOTIDE SEQUENCE [LARGE SCALE GENOMIC DNA]</scope>
    <source>
        <strain evidence="3">cv. AL8/78</strain>
    </source>
</reference>
<organism evidence="3 4">
    <name type="scientific">Aegilops tauschii subsp. strangulata</name>
    <name type="common">Goatgrass</name>
    <dbReference type="NCBI Taxonomy" id="200361"/>
    <lineage>
        <taxon>Eukaryota</taxon>
        <taxon>Viridiplantae</taxon>
        <taxon>Streptophyta</taxon>
        <taxon>Embryophyta</taxon>
        <taxon>Tracheophyta</taxon>
        <taxon>Spermatophyta</taxon>
        <taxon>Magnoliopsida</taxon>
        <taxon>Liliopsida</taxon>
        <taxon>Poales</taxon>
        <taxon>Poaceae</taxon>
        <taxon>BOP clade</taxon>
        <taxon>Pooideae</taxon>
        <taxon>Triticodae</taxon>
        <taxon>Triticeae</taxon>
        <taxon>Triticinae</taxon>
        <taxon>Aegilops</taxon>
    </lineage>
</organism>
<keyword evidence="1" id="KW-1133">Transmembrane helix</keyword>
<dbReference type="InterPro" id="IPR012936">
    <property type="entry name" value="Erv_C"/>
</dbReference>
<keyword evidence="4" id="KW-1185">Reference proteome</keyword>
<dbReference type="Pfam" id="PF07970">
    <property type="entry name" value="COPIIcoated_ERV"/>
    <property type="match status" value="1"/>
</dbReference>
<dbReference type="Proteomes" id="UP000015105">
    <property type="component" value="Chromosome 2D"/>
</dbReference>
<dbReference type="EnsemblPlants" id="AET2Gv20728000.3">
    <property type="protein sequence ID" value="AET2Gv20728000.3"/>
    <property type="gene ID" value="AET2Gv20728000"/>
</dbReference>
<reference evidence="4" key="1">
    <citation type="journal article" date="2014" name="Science">
        <title>Ancient hybridizations among the ancestral genomes of bread wheat.</title>
        <authorList>
            <consortium name="International Wheat Genome Sequencing Consortium,"/>
            <person name="Marcussen T."/>
            <person name="Sandve S.R."/>
            <person name="Heier L."/>
            <person name="Spannagl M."/>
            <person name="Pfeifer M."/>
            <person name="Jakobsen K.S."/>
            <person name="Wulff B.B."/>
            <person name="Steuernagel B."/>
            <person name="Mayer K.F."/>
            <person name="Olsen O.A."/>
        </authorList>
    </citation>
    <scope>NUCLEOTIDE SEQUENCE [LARGE SCALE GENOMIC DNA]</scope>
    <source>
        <strain evidence="4">cv. AL8/78</strain>
    </source>
</reference>
<sequence length="111" mass="12534">MLSFCPLVFQVVPTVYSHLNEQIILSNQFSVTEHYRSGDSGRVQALPGVFFFYDLSPIKVTFTERHVSFLHFLTNVCAIVGGVFTVSGIIDSFVYHGQRAITKKRELGKFT</sequence>
<evidence type="ECO:0000313" key="4">
    <source>
        <dbReference type="Proteomes" id="UP000015105"/>
    </source>
</evidence>
<keyword evidence="1" id="KW-0812">Transmembrane</keyword>
<dbReference type="AlphaFoldDB" id="A0A453C437"/>
<reference evidence="3" key="3">
    <citation type="journal article" date="2017" name="Nature">
        <title>Genome sequence of the progenitor of the wheat D genome Aegilops tauschii.</title>
        <authorList>
            <person name="Luo M.C."/>
            <person name="Gu Y.Q."/>
            <person name="Puiu D."/>
            <person name="Wang H."/>
            <person name="Twardziok S.O."/>
            <person name="Deal K.R."/>
            <person name="Huo N."/>
            <person name="Zhu T."/>
            <person name="Wang L."/>
            <person name="Wang Y."/>
            <person name="McGuire P.E."/>
            <person name="Liu S."/>
            <person name="Long H."/>
            <person name="Ramasamy R.K."/>
            <person name="Rodriguez J.C."/>
            <person name="Van S.L."/>
            <person name="Yuan L."/>
            <person name="Wang Z."/>
            <person name="Xia Z."/>
            <person name="Xiao L."/>
            <person name="Anderson O.D."/>
            <person name="Ouyang S."/>
            <person name="Liang Y."/>
            <person name="Zimin A.V."/>
            <person name="Pertea G."/>
            <person name="Qi P."/>
            <person name="Bennetzen J.L."/>
            <person name="Dai X."/>
            <person name="Dawson M.W."/>
            <person name="Muller H.G."/>
            <person name="Kugler K."/>
            <person name="Rivarola-Duarte L."/>
            <person name="Spannagl M."/>
            <person name="Mayer K.F.X."/>
            <person name="Lu F.H."/>
            <person name="Bevan M.W."/>
            <person name="Leroy P."/>
            <person name="Li P."/>
            <person name="You F.M."/>
            <person name="Sun Q."/>
            <person name="Liu Z."/>
            <person name="Lyons E."/>
            <person name="Wicker T."/>
            <person name="Salzberg S.L."/>
            <person name="Devos K.M."/>
            <person name="Dvorak J."/>
        </authorList>
    </citation>
    <scope>NUCLEOTIDE SEQUENCE [LARGE SCALE GENOMIC DNA]</scope>
    <source>
        <strain evidence="3">cv. AL8/78</strain>
    </source>
</reference>
<feature type="domain" description="Endoplasmic reticulum vesicle transporter C-terminal" evidence="2">
    <location>
        <begin position="9"/>
        <end position="91"/>
    </location>
</feature>
<dbReference type="GO" id="GO:0005783">
    <property type="term" value="C:endoplasmic reticulum"/>
    <property type="evidence" value="ECO:0007669"/>
    <property type="project" value="TreeGrafter"/>
</dbReference>
<evidence type="ECO:0000256" key="1">
    <source>
        <dbReference type="SAM" id="Phobius"/>
    </source>
</evidence>
<dbReference type="PANTHER" id="PTHR10984">
    <property type="entry name" value="ENDOPLASMIC RETICULUM-GOLGI INTERMEDIATE COMPARTMENT PROTEIN"/>
    <property type="match status" value="1"/>
</dbReference>
<dbReference type="PANTHER" id="PTHR10984:SF82">
    <property type="entry name" value="ENDOPLASMIC RETICULUM VESICLE TRANSPORTER PROTEIN"/>
    <property type="match status" value="1"/>
</dbReference>
<reference evidence="4" key="2">
    <citation type="journal article" date="2017" name="Nat. Plants">
        <title>The Aegilops tauschii genome reveals multiple impacts of transposons.</title>
        <authorList>
            <person name="Zhao G."/>
            <person name="Zou C."/>
            <person name="Li K."/>
            <person name="Wang K."/>
            <person name="Li T."/>
            <person name="Gao L."/>
            <person name="Zhang X."/>
            <person name="Wang H."/>
            <person name="Yang Z."/>
            <person name="Liu X."/>
            <person name="Jiang W."/>
            <person name="Mao L."/>
            <person name="Kong X."/>
            <person name="Jiao Y."/>
            <person name="Jia J."/>
        </authorList>
    </citation>
    <scope>NUCLEOTIDE SEQUENCE [LARGE SCALE GENOMIC DNA]</scope>
    <source>
        <strain evidence="4">cv. AL8/78</strain>
    </source>
</reference>
<dbReference type="InterPro" id="IPR045888">
    <property type="entry name" value="Erv"/>
</dbReference>
<reference evidence="3" key="4">
    <citation type="submission" date="2019-03" db="UniProtKB">
        <authorList>
            <consortium name="EnsemblPlants"/>
        </authorList>
    </citation>
    <scope>IDENTIFICATION</scope>
</reference>
<protein>
    <recommendedName>
        <fullName evidence="2">Endoplasmic reticulum vesicle transporter C-terminal domain-containing protein</fullName>
    </recommendedName>
</protein>
<dbReference type="GO" id="GO:0030134">
    <property type="term" value="C:COPII-coated ER to Golgi transport vesicle"/>
    <property type="evidence" value="ECO:0007669"/>
    <property type="project" value="TreeGrafter"/>
</dbReference>
<accession>A0A453C437</accession>
<evidence type="ECO:0000313" key="3">
    <source>
        <dbReference type="EnsemblPlants" id="AET2Gv20728000.3"/>
    </source>
</evidence>
<proteinExistence type="predicted"/>
<feature type="transmembrane region" description="Helical" evidence="1">
    <location>
        <begin position="72"/>
        <end position="95"/>
    </location>
</feature>